<gene>
    <name evidence="1" type="ORF">PbJCM13498_25200</name>
</gene>
<evidence type="ECO:0000313" key="1">
    <source>
        <dbReference type="EMBL" id="GET33657.1"/>
    </source>
</evidence>
<dbReference type="Proteomes" id="UP000391834">
    <property type="component" value="Unassembled WGS sequence"/>
</dbReference>
<keyword evidence="2" id="KW-1185">Reference proteome</keyword>
<reference evidence="1 2" key="1">
    <citation type="submission" date="2019-10" db="EMBL/GenBank/DDBJ databases">
        <title>Prolixibacter strains distinguished by the presence of nitrate reductase genes were adept at nitrate-dependent anaerobic corrosion of metallic iron and carbon steel.</title>
        <authorList>
            <person name="Iino T."/>
            <person name="Shono N."/>
            <person name="Ito K."/>
            <person name="Nakamura R."/>
            <person name="Sueoka K."/>
            <person name="Harayama S."/>
            <person name="Ohkuma M."/>
        </authorList>
    </citation>
    <scope>NUCLEOTIDE SEQUENCE [LARGE SCALE GENOMIC DNA]</scope>
    <source>
        <strain evidence="1 2">JCM 13498</strain>
    </source>
</reference>
<accession>A0A5M4B209</accession>
<organism evidence="1 2">
    <name type="scientific">Prolixibacter bellariivorans</name>
    <dbReference type="NCBI Taxonomy" id="314319"/>
    <lineage>
        <taxon>Bacteria</taxon>
        <taxon>Pseudomonadati</taxon>
        <taxon>Bacteroidota</taxon>
        <taxon>Bacteroidia</taxon>
        <taxon>Marinilabiliales</taxon>
        <taxon>Prolixibacteraceae</taxon>
        <taxon>Prolixibacter</taxon>
    </lineage>
</organism>
<dbReference type="AlphaFoldDB" id="A0A5M4B209"/>
<dbReference type="OrthoDB" id="120749at2"/>
<protein>
    <recommendedName>
        <fullName evidence="3">Panthothenate synthetase</fullName>
    </recommendedName>
</protein>
<proteinExistence type="predicted"/>
<name>A0A5M4B209_9BACT</name>
<evidence type="ECO:0000313" key="2">
    <source>
        <dbReference type="Proteomes" id="UP000391834"/>
    </source>
</evidence>
<evidence type="ECO:0008006" key="3">
    <source>
        <dbReference type="Google" id="ProtNLM"/>
    </source>
</evidence>
<dbReference type="EMBL" id="BLAX01000001">
    <property type="protein sequence ID" value="GET33657.1"/>
    <property type="molecule type" value="Genomic_DNA"/>
</dbReference>
<comment type="caution">
    <text evidence="1">The sequence shown here is derived from an EMBL/GenBank/DDBJ whole genome shotgun (WGS) entry which is preliminary data.</text>
</comment>
<sequence length="101" mass="11232">MRMLMIVRMPHKNFNASVGDGSVEKKMKSILEATKPEAVYFTELEGLRAAVILVNLEKPSMIPSLSEPWFLAFEANVEFHVVMGPDELGQAGLDKLGARWA</sequence>